<protein>
    <submittedName>
        <fullName evidence="2">Uncharacterized protein</fullName>
    </submittedName>
</protein>
<feature type="compositionally biased region" description="Polar residues" evidence="1">
    <location>
        <begin position="1"/>
        <end position="19"/>
    </location>
</feature>
<evidence type="ECO:0000313" key="2">
    <source>
        <dbReference type="EMBL" id="JAH50826.1"/>
    </source>
</evidence>
<reference evidence="2" key="2">
    <citation type="journal article" date="2015" name="Fish Shellfish Immunol.">
        <title>Early steps in the European eel (Anguilla anguilla)-Vibrio vulnificus interaction in the gills: Role of the RtxA13 toxin.</title>
        <authorList>
            <person name="Callol A."/>
            <person name="Pajuelo D."/>
            <person name="Ebbesson L."/>
            <person name="Teles M."/>
            <person name="MacKenzie S."/>
            <person name="Amaro C."/>
        </authorList>
    </citation>
    <scope>NUCLEOTIDE SEQUENCE</scope>
</reference>
<name>A0A0E9TB61_ANGAN</name>
<dbReference type="EMBL" id="GBXM01057751">
    <property type="protein sequence ID" value="JAH50826.1"/>
    <property type="molecule type" value="Transcribed_RNA"/>
</dbReference>
<feature type="region of interest" description="Disordered" evidence="1">
    <location>
        <begin position="1"/>
        <end position="21"/>
    </location>
</feature>
<reference evidence="2" key="1">
    <citation type="submission" date="2014-11" db="EMBL/GenBank/DDBJ databases">
        <authorList>
            <person name="Amaro Gonzalez C."/>
        </authorList>
    </citation>
    <scope>NUCLEOTIDE SEQUENCE</scope>
</reference>
<organism evidence="2">
    <name type="scientific">Anguilla anguilla</name>
    <name type="common">European freshwater eel</name>
    <name type="synonym">Muraena anguilla</name>
    <dbReference type="NCBI Taxonomy" id="7936"/>
    <lineage>
        <taxon>Eukaryota</taxon>
        <taxon>Metazoa</taxon>
        <taxon>Chordata</taxon>
        <taxon>Craniata</taxon>
        <taxon>Vertebrata</taxon>
        <taxon>Euteleostomi</taxon>
        <taxon>Actinopterygii</taxon>
        <taxon>Neopterygii</taxon>
        <taxon>Teleostei</taxon>
        <taxon>Anguilliformes</taxon>
        <taxon>Anguillidae</taxon>
        <taxon>Anguilla</taxon>
    </lineage>
</organism>
<dbReference type="AlphaFoldDB" id="A0A0E9TB61"/>
<sequence>MAGNSCKMSRNVPHNSQKLSKAIRAESERQTVMMGCQMVIVPRIKFHTKPSCIPGMSCHVLPQEMSFQVVP</sequence>
<proteinExistence type="predicted"/>
<accession>A0A0E9TB61</accession>
<evidence type="ECO:0000256" key="1">
    <source>
        <dbReference type="SAM" id="MobiDB-lite"/>
    </source>
</evidence>